<dbReference type="GO" id="GO:0005886">
    <property type="term" value="C:plasma membrane"/>
    <property type="evidence" value="ECO:0007669"/>
    <property type="project" value="UniProtKB-SubCell"/>
</dbReference>
<feature type="transmembrane region" description="Helical" evidence="8">
    <location>
        <begin position="83"/>
        <end position="100"/>
    </location>
</feature>
<feature type="compositionally biased region" description="Polar residues" evidence="7">
    <location>
        <begin position="177"/>
        <end position="207"/>
    </location>
</feature>
<proteinExistence type="predicted"/>
<evidence type="ECO:0000256" key="1">
    <source>
        <dbReference type="ARBA" id="ARBA00004651"/>
    </source>
</evidence>
<sequence>MEEYVSQASSVHGQLPLLVFLAAVMGLGKGGVPGFATVATAVTVATAPPSISGGLGYAVALQVPILTVIDISAAWIHSDELDWPTVWLLLPLSFVGMALGQCIDERLSDTHARLAVGTLLLVILTLRTWRKVASTLFPSLVRKIPIKSVKRKFSFQEDEHGDELLQGGYHDVERQTSPDASSMKDGSSSKAPSFANATKQQQNFRNPSSISLPTLGWAAIVGIIGGASTMLTNSMGPILNVYLLSIRKLPPPAYIGTRAVFFCIMNLFGKLPMRVASGTLGMPMLPLVAGLGAVATVGVLCAKPIMMSISEPTFVKLELSVVAFAGLKLCWMGLDTQ</sequence>
<dbReference type="EMBL" id="HBKQ01010987">
    <property type="protein sequence ID" value="CAE2218459.1"/>
    <property type="molecule type" value="Transcribed_RNA"/>
</dbReference>
<accession>A0A7S4MF93</accession>
<feature type="transmembrane region" description="Helical" evidence="8">
    <location>
        <begin position="20"/>
        <end position="42"/>
    </location>
</feature>
<keyword evidence="6 8" id="KW-0472">Membrane</keyword>
<dbReference type="Pfam" id="PF01925">
    <property type="entry name" value="TauE"/>
    <property type="match status" value="1"/>
</dbReference>
<gene>
    <name evidence="9" type="ORF">OAUR00152_LOCUS7389</name>
</gene>
<evidence type="ECO:0000256" key="5">
    <source>
        <dbReference type="ARBA" id="ARBA00022989"/>
    </source>
</evidence>
<dbReference type="PANTHER" id="PTHR30269:SF37">
    <property type="entry name" value="MEMBRANE TRANSPORTER PROTEIN"/>
    <property type="match status" value="1"/>
</dbReference>
<keyword evidence="4 8" id="KW-0812">Transmembrane</keyword>
<evidence type="ECO:0000256" key="3">
    <source>
        <dbReference type="ARBA" id="ARBA00022475"/>
    </source>
</evidence>
<keyword evidence="2" id="KW-0813">Transport</keyword>
<evidence type="ECO:0000256" key="7">
    <source>
        <dbReference type="SAM" id="MobiDB-lite"/>
    </source>
</evidence>
<dbReference type="AlphaFoldDB" id="A0A7S4MF93"/>
<protein>
    <recommendedName>
        <fullName evidence="10">Membrane transporter protein</fullName>
    </recommendedName>
</protein>
<name>A0A7S4MF93_9STRA</name>
<evidence type="ECO:0000256" key="2">
    <source>
        <dbReference type="ARBA" id="ARBA00022448"/>
    </source>
</evidence>
<evidence type="ECO:0000256" key="6">
    <source>
        <dbReference type="ARBA" id="ARBA00023136"/>
    </source>
</evidence>
<dbReference type="PANTHER" id="PTHR30269">
    <property type="entry name" value="TRANSMEMBRANE PROTEIN YFCA"/>
    <property type="match status" value="1"/>
</dbReference>
<feature type="transmembrane region" description="Helical" evidence="8">
    <location>
        <begin position="283"/>
        <end position="302"/>
    </location>
</feature>
<comment type="subcellular location">
    <subcellularLocation>
        <location evidence="1">Cell membrane</location>
        <topology evidence="1">Multi-pass membrane protein</topology>
    </subcellularLocation>
</comment>
<dbReference type="InterPro" id="IPR002781">
    <property type="entry name" value="TM_pro_TauE-like"/>
</dbReference>
<organism evidence="9">
    <name type="scientific">Odontella aurita</name>
    <dbReference type="NCBI Taxonomy" id="265563"/>
    <lineage>
        <taxon>Eukaryota</taxon>
        <taxon>Sar</taxon>
        <taxon>Stramenopiles</taxon>
        <taxon>Ochrophyta</taxon>
        <taxon>Bacillariophyta</taxon>
        <taxon>Mediophyceae</taxon>
        <taxon>Biddulphiophycidae</taxon>
        <taxon>Eupodiscales</taxon>
        <taxon>Odontellaceae</taxon>
        <taxon>Odontella</taxon>
    </lineage>
</organism>
<reference evidence="9" key="1">
    <citation type="submission" date="2021-01" db="EMBL/GenBank/DDBJ databases">
        <authorList>
            <person name="Corre E."/>
            <person name="Pelletier E."/>
            <person name="Niang G."/>
            <person name="Scheremetjew M."/>
            <person name="Finn R."/>
            <person name="Kale V."/>
            <person name="Holt S."/>
            <person name="Cochrane G."/>
            <person name="Meng A."/>
            <person name="Brown T."/>
            <person name="Cohen L."/>
        </authorList>
    </citation>
    <scope>NUCLEOTIDE SEQUENCE</scope>
    <source>
        <strain evidence="9">Isolate 1302-5</strain>
    </source>
</reference>
<feature type="transmembrane region" description="Helical" evidence="8">
    <location>
        <begin position="54"/>
        <end position="77"/>
    </location>
</feature>
<feature type="transmembrane region" description="Helical" evidence="8">
    <location>
        <begin position="214"/>
        <end position="232"/>
    </location>
</feature>
<evidence type="ECO:0008006" key="10">
    <source>
        <dbReference type="Google" id="ProtNLM"/>
    </source>
</evidence>
<evidence type="ECO:0000256" key="8">
    <source>
        <dbReference type="SAM" id="Phobius"/>
    </source>
</evidence>
<evidence type="ECO:0000256" key="4">
    <source>
        <dbReference type="ARBA" id="ARBA00022692"/>
    </source>
</evidence>
<dbReference type="InterPro" id="IPR052017">
    <property type="entry name" value="TSUP"/>
</dbReference>
<keyword evidence="3" id="KW-1003">Cell membrane</keyword>
<keyword evidence="5 8" id="KW-1133">Transmembrane helix</keyword>
<evidence type="ECO:0000313" key="9">
    <source>
        <dbReference type="EMBL" id="CAE2218459.1"/>
    </source>
</evidence>
<feature type="region of interest" description="Disordered" evidence="7">
    <location>
        <begin position="175"/>
        <end position="207"/>
    </location>
</feature>